<evidence type="ECO:0000256" key="2">
    <source>
        <dbReference type="ARBA" id="ARBA00023180"/>
    </source>
</evidence>
<reference evidence="5 6" key="1">
    <citation type="journal article" date="2020" name="Cell">
        <title>Large-Scale Comparative Analyses of Tick Genomes Elucidate Their Genetic Diversity and Vector Capacities.</title>
        <authorList>
            <consortium name="Tick Genome and Microbiome Consortium (TIGMIC)"/>
            <person name="Jia N."/>
            <person name="Wang J."/>
            <person name="Shi W."/>
            <person name="Du L."/>
            <person name="Sun Y."/>
            <person name="Zhan W."/>
            <person name="Jiang J.F."/>
            <person name="Wang Q."/>
            <person name="Zhang B."/>
            <person name="Ji P."/>
            <person name="Bell-Sakyi L."/>
            <person name="Cui X.M."/>
            <person name="Yuan T.T."/>
            <person name="Jiang B.G."/>
            <person name="Yang W.F."/>
            <person name="Lam T.T."/>
            <person name="Chang Q.C."/>
            <person name="Ding S.J."/>
            <person name="Wang X.J."/>
            <person name="Zhu J.G."/>
            <person name="Ruan X.D."/>
            <person name="Zhao L."/>
            <person name="Wei J.T."/>
            <person name="Ye R.Z."/>
            <person name="Que T.C."/>
            <person name="Du C.H."/>
            <person name="Zhou Y.H."/>
            <person name="Cheng J.X."/>
            <person name="Dai P.F."/>
            <person name="Guo W.B."/>
            <person name="Han X.H."/>
            <person name="Huang E.J."/>
            <person name="Li L.F."/>
            <person name="Wei W."/>
            <person name="Gao Y.C."/>
            <person name="Liu J.Z."/>
            <person name="Shao H.Z."/>
            <person name="Wang X."/>
            <person name="Wang C.C."/>
            <person name="Yang T.C."/>
            <person name="Huo Q.B."/>
            <person name="Li W."/>
            <person name="Chen H.Y."/>
            <person name="Chen S.E."/>
            <person name="Zhou L.G."/>
            <person name="Ni X.B."/>
            <person name="Tian J.H."/>
            <person name="Sheng Y."/>
            <person name="Liu T."/>
            <person name="Pan Y.S."/>
            <person name="Xia L.Y."/>
            <person name="Li J."/>
            <person name="Zhao F."/>
            <person name="Cao W.C."/>
        </authorList>
    </citation>
    <scope>NUCLEOTIDE SEQUENCE [LARGE SCALE GENOMIC DNA]</scope>
    <source>
        <strain evidence="5">HaeL-2018</strain>
    </source>
</reference>
<keyword evidence="6" id="KW-1185">Reference proteome</keyword>
<dbReference type="Pfam" id="PF00135">
    <property type="entry name" value="COesterase"/>
    <property type="match status" value="1"/>
</dbReference>
<dbReference type="AlphaFoldDB" id="A0A9J6G4F3"/>
<sequence length="260" mass="28326">MPAKAAMSPVFRARTWLLALLLVALGSAAPTDATPTTTSRPSPRVVRTKYGQLRGKLVTLGARFGAHLPAVEAFLGVPYVSPPLGTLRFMPPVNSPHWDDVRAADTPGPACPQRLPEFLRNDSSPAAARMPPGRLEQLRRLAQVALMNTSEDCLHLNIYTPASGELASTCIQPNAVHVYDAFSTAGDAPSGSFRPAQLPLMALFSKTHDEKIKQGCTSAVQCIYVQHYINVDDYQPSLLYFYFLRAYSRSNTFICGYSIG</sequence>
<dbReference type="InterPro" id="IPR051093">
    <property type="entry name" value="Neuroligin/BSAL"/>
</dbReference>
<dbReference type="Proteomes" id="UP000821853">
    <property type="component" value="Chromosome 3"/>
</dbReference>
<evidence type="ECO:0000256" key="1">
    <source>
        <dbReference type="ARBA" id="ARBA00005964"/>
    </source>
</evidence>
<gene>
    <name evidence="5" type="ORF">HPB48_011521</name>
</gene>
<comment type="caution">
    <text evidence="5">The sequence shown here is derived from an EMBL/GenBank/DDBJ whole genome shotgun (WGS) entry which is preliminary data.</text>
</comment>
<feature type="domain" description="Carboxylesterase type B" evidence="4">
    <location>
        <begin position="43"/>
        <end position="164"/>
    </location>
</feature>
<evidence type="ECO:0000259" key="4">
    <source>
        <dbReference type="Pfam" id="PF00135"/>
    </source>
</evidence>
<feature type="signal peptide" evidence="3">
    <location>
        <begin position="1"/>
        <end position="33"/>
    </location>
</feature>
<dbReference type="EMBL" id="JABSTR010000005">
    <property type="protein sequence ID" value="KAH9369585.1"/>
    <property type="molecule type" value="Genomic_DNA"/>
</dbReference>
<evidence type="ECO:0000313" key="5">
    <source>
        <dbReference type="EMBL" id="KAH9369585.1"/>
    </source>
</evidence>
<protein>
    <recommendedName>
        <fullName evidence="4">Carboxylesterase type B domain-containing protein</fullName>
    </recommendedName>
</protein>
<dbReference type="InterPro" id="IPR002018">
    <property type="entry name" value="CarbesteraseB"/>
</dbReference>
<organism evidence="5 6">
    <name type="scientific">Haemaphysalis longicornis</name>
    <name type="common">Bush tick</name>
    <dbReference type="NCBI Taxonomy" id="44386"/>
    <lineage>
        <taxon>Eukaryota</taxon>
        <taxon>Metazoa</taxon>
        <taxon>Ecdysozoa</taxon>
        <taxon>Arthropoda</taxon>
        <taxon>Chelicerata</taxon>
        <taxon>Arachnida</taxon>
        <taxon>Acari</taxon>
        <taxon>Parasitiformes</taxon>
        <taxon>Ixodida</taxon>
        <taxon>Ixodoidea</taxon>
        <taxon>Ixodidae</taxon>
        <taxon>Haemaphysalinae</taxon>
        <taxon>Haemaphysalis</taxon>
    </lineage>
</organism>
<feature type="chain" id="PRO_5039904554" description="Carboxylesterase type B domain-containing protein" evidence="3">
    <location>
        <begin position="34"/>
        <end position="260"/>
    </location>
</feature>
<keyword evidence="3" id="KW-0732">Signal</keyword>
<proteinExistence type="inferred from homology"/>
<dbReference type="InterPro" id="IPR029058">
    <property type="entry name" value="AB_hydrolase_fold"/>
</dbReference>
<keyword evidence="2" id="KW-0325">Glycoprotein</keyword>
<dbReference type="VEuPathDB" id="VectorBase:HLOH_057552"/>
<dbReference type="PANTHER" id="PTHR43903">
    <property type="entry name" value="NEUROLIGIN"/>
    <property type="match status" value="1"/>
</dbReference>
<dbReference type="SUPFAM" id="SSF53474">
    <property type="entry name" value="alpha/beta-Hydrolases"/>
    <property type="match status" value="1"/>
</dbReference>
<evidence type="ECO:0000256" key="3">
    <source>
        <dbReference type="SAM" id="SignalP"/>
    </source>
</evidence>
<comment type="similarity">
    <text evidence="1">Belongs to the type-B carboxylesterase/lipase family.</text>
</comment>
<name>A0A9J6G4F3_HAELO</name>
<dbReference type="Gene3D" id="3.40.50.1820">
    <property type="entry name" value="alpha/beta hydrolase"/>
    <property type="match status" value="1"/>
</dbReference>
<dbReference type="OrthoDB" id="3200163at2759"/>
<evidence type="ECO:0000313" key="6">
    <source>
        <dbReference type="Proteomes" id="UP000821853"/>
    </source>
</evidence>
<accession>A0A9J6G4F3</accession>